<evidence type="ECO:0000256" key="3">
    <source>
        <dbReference type="ARBA" id="ARBA00022989"/>
    </source>
</evidence>
<dbReference type="AlphaFoldDB" id="A0A1J5Q8M5"/>
<name>A0A1J5Q8M5_9ZZZZ</name>
<dbReference type="GO" id="GO:0008324">
    <property type="term" value="F:monoatomic cation transmembrane transporter activity"/>
    <property type="evidence" value="ECO:0007669"/>
    <property type="project" value="InterPro"/>
</dbReference>
<evidence type="ECO:0000259" key="6">
    <source>
        <dbReference type="Pfam" id="PF01545"/>
    </source>
</evidence>
<keyword evidence="4 5" id="KW-0472">Membrane</keyword>
<dbReference type="Pfam" id="PF01545">
    <property type="entry name" value="Cation_efflux"/>
    <property type="match status" value="1"/>
</dbReference>
<feature type="transmembrane region" description="Helical" evidence="5">
    <location>
        <begin position="14"/>
        <end position="36"/>
    </location>
</feature>
<keyword evidence="2 5" id="KW-0812">Transmembrane</keyword>
<dbReference type="InterPro" id="IPR058533">
    <property type="entry name" value="Cation_efflux_TM"/>
</dbReference>
<proteinExistence type="predicted"/>
<sequence>MNHRPQLILTRRGLPMAVVSLITLAVMITGALVLGLSARHEDVHMKSVLVDTLADAAAAAGVLVAGVIISITGGLYWLDPVIALILAAVIGYAGTRLAVQAVAALRRADFDVDFDND</sequence>
<evidence type="ECO:0000256" key="5">
    <source>
        <dbReference type="SAM" id="Phobius"/>
    </source>
</evidence>
<evidence type="ECO:0000256" key="4">
    <source>
        <dbReference type="ARBA" id="ARBA00023136"/>
    </source>
</evidence>
<organism evidence="7">
    <name type="scientific">mine drainage metagenome</name>
    <dbReference type="NCBI Taxonomy" id="410659"/>
    <lineage>
        <taxon>unclassified sequences</taxon>
        <taxon>metagenomes</taxon>
        <taxon>ecological metagenomes</taxon>
    </lineage>
</organism>
<dbReference type="Gene3D" id="1.20.1510.10">
    <property type="entry name" value="Cation efflux protein transmembrane domain"/>
    <property type="match status" value="1"/>
</dbReference>
<dbReference type="EMBL" id="MLJW01001198">
    <property type="protein sequence ID" value="OIQ79538.1"/>
    <property type="molecule type" value="Genomic_DNA"/>
</dbReference>
<protein>
    <submittedName>
        <fullName evidence="7">Cation efflux family protein</fullName>
    </submittedName>
</protein>
<comment type="subcellular location">
    <subcellularLocation>
        <location evidence="1">Membrane</location>
        <topology evidence="1">Multi-pass membrane protein</topology>
    </subcellularLocation>
</comment>
<keyword evidence="3 5" id="KW-1133">Transmembrane helix</keyword>
<evidence type="ECO:0000256" key="2">
    <source>
        <dbReference type="ARBA" id="ARBA00022692"/>
    </source>
</evidence>
<dbReference type="SUPFAM" id="SSF161111">
    <property type="entry name" value="Cation efflux protein transmembrane domain-like"/>
    <property type="match status" value="1"/>
</dbReference>
<dbReference type="GO" id="GO:0016020">
    <property type="term" value="C:membrane"/>
    <property type="evidence" value="ECO:0007669"/>
    <property type="project" value="UniProtKB-SubCell"/>
</dbReference>
<evidence type="ECO:0000256" key="1">
    <source>
        <dbReference type="ARBA" id="ARBA00004141"/>
    </source>
</evidence>
<comment type="caution">
    <text evidence="7">The sequence shown here is derived from an EMBL/GenBank/DDBJ whole genome shotgun (WGS) entry which is preliminary data.</text>
</comment>
<reference evidence="7" key="1">
    <citation type="submission" date="2016-10" db="EMBL/GenBank/DDBJ databases">
        <title>Sequence of Gallionella enrichment culture.</title>
        <authorList>
            <person name="Poehlein A."/>
            <person name="Muehling M."/>
            <person name="Daniel R."/>
        </authorList>
    </citation>
    <scope>NUCLEOTIDE SEQUENCE</scope>
</reference>
<evidence type="ECO:0000313" key="7">
    <source>
        <dbReference type="EMBL" id="OIQ79538.1"/>
    </source>
</evidence>
<feature type="domain" description="Cation efflux protein transmembrane" evidence="6">
    <location>
        <begin position="15"/>
        <end position="105"/>
    </location>
</feature>
<dbReference type="InterPro" id="IPR027469">
    <property type="entry name" value="Cation_efflux_TMD_sf"/>
</dbReference>
<accession>A0A1J5Q8M5</accession>
<gene>
    <name evidence="7" type="ORF">GALL_387280</name>
</gene>
<feature type="transmembrane region" description="Helical" evidence="5">
    <location>
        <begin position="48"/>
        <end position="71"/>
    </location>
</feature>
<feature type="transmembrane region" description="Helical" evidence="5">
    <location>
        <begin position="77"/>
        <end position="99"/>
    </location>
</feature>